<feature type="region of interest" description="Disordered" evidence="8">
    <location>
        <begin position="587"/>
        <end position="624"/>
    </location>
</feature>
<dbReference type="PANTHER" id="PTHR47968:SF13">
    <property type="entry name" value="KINESIN-LIKE PROTEIN KIF19 ISOFORM X1"/>
    <property type="match status" value="1"/>
</dbReference>
<dbReference type="PANTHER" id="PTHR47968">
    <property type="entry name" value="CENTROMERE PROTEIN E"/>
    <property type="match status" value="1"/>
</dbReference>
<keyword evidence="4" id="KW-0175">Coiled coil</keyword>
<dbReference type="SUPFAM" id="SSF52540">
    <property type="entry name" value="P-loop containing nucleoside triphosphate hydrolases"/>
    <property type="match status" value="1"/>
</dbReference>
<evidence type="ECO:0000256" key="3">
    <source>
        <dbReference type="ARBA" id="ARBA00022840"/>
    </source>
</evidence>
<dbReference type="PROSITE" id="PS50067">
    <property type="entry name" value="KINESIN_MOTOR_2"/>
    <property type="match status" value="1"/>
</dbReference>
<evidence type="ECO:0000313" key="11">
    <source>
        <dbReference type="Proteomes" id="UP001363151"/>
    </source>
</evidence>
<dbReference type="SMART" id="SM00129">
    <property type="entry name" value="KISc"/>
    <property type="match status" value="1"/>
</dbReference>
<feature type="region of interest" description="Disordered" evidence="8">
    <location>
        <begin position="387"/>
        <end position="451"/>
    </location>
</feature>
<comment type="similarity">
    <text evidence="6 7">Belongs to the TRAFAC class myosin-kinesin ATPase superfamily. Kinesin family.</text>
</comment>
<evidence type="ECO:0000256" key="2">
    <source>
        <dbReference type="ARBA" id="ARBA00022741"/>
    </source>
</evidence>
<comment type="caution">
    <text evidence="10">The sequence shown here is derived from an EMBL/GenBank/DDBJ whole genome shotgun (WGS) entry which is preliminary data.</text>
</comment>
<feature type="compositionally biased region" description="Basic and acidic residues" evidence="8">
    <location>
        <begin position="398"/>
        <end position="417"/>
    </location>
</feature>
<evidence type="ECO:0000256" key="4">
    <source>
        <dbReference type="ARBA" id="ARBA00023054"/>
    </source>
</evidence>
<keyword evidence="11" id="KW-1185">Reference proteome</keyword>
<feature type="domain" description="Kinesin motor" evidence="9">
    <location>
        <begin position="9"/>
        <end position="364"/>
    </location>
</feature>
<evidence type="ECO:0000256" key="5">
    <source>
        <dbReference type="ARBA" id="ARBA00023175"/>
    </source>
</evidence>
<reference evidence="10 11" key="1">
    <citation type="submission" date="2024-03" db="EMBL/GenBank/DDBJ databases">
        <title>Aureococcus anophagefferens CCMP1851 and Kratosvirus quantuckense: Draft genome of a second virus-susceptible host strain in the model system.</title>
        <authorList>
            <person name="Chase E."/>
            <person name="Truchon A.R."/>
            <person name="Schepens W."/>
            <person name="Wilhelm S.W."/>
        </authorList>
    </citation>
    <scope>NUCLEOTIDE SEQUENCE [LARGE SCALE GENOMIC DNA]</scope>
    <source>
        <strain evidence="10 11">CCMP1851</strain>
    </source>
</reference>
<keyword evidence="5 6" id="KW-0505">Motor protein</keyword>
<dbReference type="Proteomes" id="UP001363151">
    <property type="component" value="Unassembled WGS sequence"/>
</dbReference>
<evidence type="ECO:0000256" key="6">
    <source>
        <dbReference type="PROSITE-ProRule" id="PRU00283"/>
    </source>
</evidence>
<feature type="region of interest" description="Disordered" evidence="8">
    <location>
        <begin position="741"/>
        <end position="843"/>
    </location>
</feature>
<feature type="region of interest" description="Disordered" evidence="8">
    <location>
        <begin position="522"/>
        <end position="546"/>
    </location>
</feature>
<feature type="binding site" evidence="6">
    <location>
        <begin position="109"/>
        <end position="116"/>
    </location>
    <ligand>
        <name>ATP</name>
        <dbReference type="ChEBI" id="CHEBI:30616"/>
    </ligand>
</feature>
<evidence type="ECO:0000313" key="10">
    <source>
        <dbReference type="EMBL" id="KAK7250416.1"/>
    </source>
</evidence>
<evidence type="ECO:0000256" key="8">
    <source>
        <dbReference type="SAM" id="MobiDB-lite"/>
    </source>
</evidence>
<keyword evidence="2 6" id="KW-0547">Nucleotide-binding</keyword>
<feature type="compositionally biased region" description="Low complexity" evidence="8">
    <location>
        <begin position="802"/>
        <end position="813"/>
    </location>
</feature>
<organism evidence="10 11">
    <name type="scientific">Aureococcus anophagefferens</name>
    <name type="common">Harmful bloom alga</name>
    <dbReference type="NCBI Taxonomy" id="44056"/>
    <lineage>
        <taxon>Eukaryota</taxon>
        <taxon>Sar</taxon>
        <taxon>Stramenopiles</taxon>
        <taxon>Ochrophyta</taxon>
        <taxon>Pelagophyceae</taxon>
        <taxon>Pelagomonadales</taxon>
        <taxon>Pelagomonadaceae</taxon>
        <taxon>Aureococcus</taxon>
    </lineage>
</organism>
<feature type="compositionally biased region" description="Low complexity" evidence="8">
    <location>
        <begin position="822"/>
        <end position="843"/>
    </location>
</feature>
<dbReference type="PROSITE" id="PS00411">
    <property type="entry name" value="KINESIN_MOTOR_1"/>
    <property type="match status" value="1"/>
</dbReference>
<dbReference type="Pfam" id="PF00225">
    <property type="entry name" value="Kinesin"/>
    <property type="match status" value="1"/>
</dbReference>
<accession>A0ABR1GAZ7</accession>
<dbReference type="InterPro" id="IPR019821">
    <property type="entry name" value="Kinesin_motor_CS"/>
</dbReference>
<dbReference type="Gene3D" id="3.40.850.10">
    <property type="entry name" value="Kinesin motor domain"/>
    <property type="match status" value="1"/>
</dbReference>
<feature type="compositionally biased region" description="Basic and acidic residues" evidence="8">
    <location>
        <begin position="427"/>
        <end position="438"/>
    </location>
</feature>
<dbReference type="InterPro" id="IPR036961">
    <property type="entry name" value="Kinesin_motor_dom_sf"/>
</dbReference>
<dbReference type="InterPro" id="IPR027417">
    <property type="entry name" value="P-loop_NTPase"/>
</dbReference>
<evidence type="ECO:0000259" key="9">
    <source>
        <dbReference type="PROSITE" id="PS50067"/>
    </source>
</evidence>
<keyword evidence="3 6" id="KW-0067">ATP-binding</keyword>
<name>A0ABR1GAZ7_AURAN</name>
<dbReference type="PRINTS" id="PR00380">
    <property type="entry name" value="KINESINHEAVY"/>
</dbReference>
<dbReference type="InterPro" id="IPR027640">
    <property type="entry name" value="Kinesin-like_fam"/>
</dbReference>
<evidence type="ECO:0000256" key="1">
    <source>
        <dbReference type="ARBA" id="ARBA00022701"/>
    </source>
</evidence>
<gene>
    <name evidence="10" type="ORF">SO694_00007672</name>
</gene>
<dbReference type="EMBL" id="JBBJCI010000037">
    <property type="protein sequence ID" value="KAK7250416.1"/>
    <property type="molecule type" value="Genomic_DNA"/>
</dbReference>
<feature type="compositionally biased region" description="Basic residues" evidence="8">
    <location>
        <begin position="439"/>
        <end position="451"/>
    </location>
</feature>
<dbReference type="InterPro" id="IPR001752">
    <property type="entry name" value="Kinesin_motor_dom"/>
</dbReference>
<proteinExistence type="inferred from homology"/>
<sequence length="843" mass="91505">MGRKAESFHVKVAVRVRPLLKHDKEQREVVSVSSDGGAPSVTVVDPDKAFPGKKQEIDYLRADYVRERAYEFDHVYGPGDDTGRVFREAVRPMVDVVLEGVNVTIFAYGQTGSGKTHTMLGHRGETGVMRLTLAEMFGKAKGACRFLVSFVELYNEEIRDLLLDAPIRAHVDHGGQGGLDLREDPVRGPCIAGVTEVAANEVDEVMSLLAAGNGRRTQESTRANSESSRSHAVLQIAIESSDKVPSRKREGQVVKVKRTSKLSMIDLAGSERAAETRNSGARLQEGARINRSLLALGNVINALRKANGGGPSYVNFRDSKLTRLLKDSLGGNCRTLMLAHVGPSSSSFEETLNTLKYAHRARAIKNSVKENLRKIDKPKHKVFKAAAVHPEPGPAPNRPDHGRSKTSLHEADAADPRRVRRQKSKVGRPERSVHDVKAKLRARRERRQRQVHPVKETRLMLDGHAVAPGASPSGPGDAAAHRARLVEQLHKTRKEVVGQVRAAIELRKTVEALTAGRSRTSLFKTQRRSPARRVPPDGEPSPTLPKIETATPVAAAAEAYAAATNLSKSSHELLRRDPLAFLSDVLLNNGGAAPPPPQVTPTSSSAEPSPAKQTADPRAFDEATSTRVRARAARECEGLRRAVKRNLDKHQLGAPAEPKPAEKHAKLGLPGGPSHATALLDAEMKIVGLELEKLEIAEAAHQQPETQTDEREVHEMALKKLELQVRLRNNVIRKLVNELEKRGSGGKLRKSRLSHPNISPSKHLVPRRGQAAEPAARPRADLTPRAPGGGGDDKSGNIFAELLGSPSFLGSLPKGERARAAASTWPSSRFASSASRSAIFAQA</sequence>
<protein>
    <recommendedName>
        <fullName evidence="7">Kinesin-like protein</fullName>
    </recommendedName>
</protein>
<keyword evidence="1 7" id="KW-0493">Microtubule</keyword>
<evidence type="ECO:0000256" key="7">
    <source>
        <dbReference type="RuleBase" id="RU000394"/>
    </source>
</evidence>
<feature type="compositionally biased region" description="Low complexity" evidence="8">
    <location>
        <begin position="600"/>
        <end position="611"/>
    </location>
</feature>